<comment type="similarity">
    <text evidence="1">Belongs to the nitroreductase family.</text>
</comment>
<dbReference type="CDD" id="cd02138">
    <property type="entry name" value="TdsD-like"/>
    <property type="match status" value="1"/>
</dbReference>
<keyword evidence="5" id="KW-1185">Reference proteome</keyword>
<dbReference type="InterPro" id="IPR029479">
    <property type="entry name" value="Nitroreductase"/>
</dbReference>
<dbReference type="EMBL" id="BAAAHE010000045">
    <property type="protein sequence ID" value="GAA0633764.1"/>
    <property type="molecule type" value="Genomic_DNA"/>
</dbReference>
<dbReference type="PANTHER" id="PTHR43673:SF10">
    <property type="entry name" value="NADH DEHYDROGENASE_NAD(P)H NITROREDUCTASE XCC3605-RELATED"/>
    <property type="match status" value="1"/>
</dbReference>
<gene>
    <name evidence="4" type="ORF">GCM10009547_42180</name>
</gene>
<sequence length="199" mass="21279">MSATPTVTRAPLPDRQADTQARLHPLLAGRWSPRGFDPAHEVSDGDLHALLEAARWAPSAANAQPWRFLVGRRGEQTFDAIVELLNPGNQAWAPRASLLIVAVADTAPASTAPWAVYDTGQAVAHLSVQAEELGLAVHQMGGFDADGVVARFGLAPELRPISVVAIGQLDPEADLPEPYAARERAPRERRPLSELLLAG</sequence>
<protein>
    <submittedName>
        <fullName evidence="4">Nitroreductase family protein</fullName>
    </submittedName>
</protein>
<dbReference type="Gene3D" id="3.40.109.10">
    <property type="entry name" value="NADH Oxidase"/>
    <property type="match status" value="1"/>
</dbReference>
<feature type="domain" description="Nitroreductase" evidence="3">
    <location>
        <begin position="85"/>
        <end position="167"/>
    </location>
</feature>
<reference evidence="4 5" key="1">
    <citation type="journal article" date="2019" name="Int. J. Syst. Evol. Microbiol.">
        <title>The Global Catalogue of Microorganisms (GCM) 10K type strain sequencing project: providing services to taxonomists for standard genome sequencing and annotation.</title>
        <authorList>
            <consortium name="The Broad Institute Genomics Platform"/>
            <consortium name="The Broad Institute Genome Sequencing Center for Infectious Disease"/>
            <person name="Wu L."/>
            <person name="Ma J."/>
        </authorList>
    </citation>
    <scope>NUCLEOTIDE SEQUENCE [LARGE SCALE GENOMIC DNA]</scope>
    <source>
        <strain evidence="4 5">JCM 10671</strain>
    </source>
</reference>
<dbReference type="Proteomes" id="UP001500957">
    <property type="component" value="Unassembled WGS sequence"/>
</dbReference>
<dbReference type="Pfam" id="PF00881">
    <property type="entry name" value="Nitroreductase"/>
    <property type="match status" value="2"/>
</dbReference>
<keyword evidence="2" id="KW-0560">Oxidoreductase</keyword>
<evidence type="ECO:0000256" key="2">
    <source>
        <dbReference type="ARBA" id="ARBA00023002"/>
    </source>
</evidence>
<feature type="domain" description="Nitroreductase" evidence="3">
    <location>
        <begin position="28"/>
        <end position="76"/>
    </location>
</feature>
<evidence type="ECO:0000313" key="4">
    <source>
        <dbReference type="EMBL" id="GAA0633764.1"/>
    </source>
</evidence>
<organism evidence="4 5">
    <name type="scientific">Sporichthya brevicatena</name>
    <dbReference type="NCBI Taxonomy" id="171442"/>
    <lineage>
        <taxon>Bacteria</taxon>
        <taxon>Bacillati</taxon>
        <taxon>Actinomycetota</taxon>
        <taxon>Actinomycetes</taxon>
        <taxon>Sporichthyales</taxon>
        <taxon>Sporichthyaceae</taxon>
        <taxon>Sporichthya</taxon>
    </lineage>
</organism>
<evidence type="ECO:0000259" key="3">
    <source>
        <dbReference type="Pfam" id="PF00881"/>
    </source>
</evidence>
<evidence type="ECO:0000313" key="5">
    <source>
        <dbReference type="Proteomes" id="UP001500957"/>
    </source>
</evidence>
<accession>A0ABN1H947</accession>
<dbReference type="RefSeq" id="WP_344608507.1">
    <property type="nucleotide sequence ID" value="NZ_BAAAHE010000045.1"/>
</dbReference>
<evidence type="ECO:0000256" key="1">
    <source>
        <dbReference type="ARBA" id="ARBA00007118"/>
    </source>
</evidence>
<comment type="caution">
    <text evidence="4">The sequence shown here is derived from an EMBL/GenBank/DDBJ whole genome shotgun (WGS) entry which is preliminary data.</text>
</comment>
<name>A0ABN1H947_9ACTN</name>
<proteinExistence type="inferred from homology"/>
<dbReference type="SUPFAM" id="SSF55469">
    <property type="entry name" value="FMN-dependent nitroreductase-like"/>
    <property type="match status" value="1"/>
</dbReference>
<dbReference type="InterPro" id="IPR000415">
    <property type="entry name" value="Nitroreductase-like"/>
</dbReference>
<dbReference type="PANTHER" id="PTHR43673">
    <property type="entry name" value="NAD(P)H NITROREDUCTASE YDGI-RELATED"/>
    <property type="match status" value="1"/>
</dbReference>